<accession>A0ABV7JBJ8</accession>
<dbReference type="InterPro" id="IPR004501">
    <property type="entry name" value="PTS_EIIC_3"/>
</dbReference>
<keyword evidence="5 8" id="KW-0812">Transmembrane</keyword>
<evidence type="ECO:0000256" key="5">
    <source>
        <dbReference type="ARBA" id="ARBA00022692"/>
    </source>
</evidence>
<keyword evidence="3" id="KW-1003">Cell membrane</keyword>
<evidence type="ECO:0000256" key="2">
    <source>
        <dbReference type="ARBA" id="ARBA00022448"/>
    </source>
</evidence>
<dbReference type="EMBL" id="JBHRTS010000002">
    <property type="protein sequence ID" value="MFC3193598.1"/>
    <property type="molecule type" value="Genomic_DNA"/>
</dbReference>
<evidence type="ECO:0000313" key="11">
    <source>
        <dbReference type="EMBL" id="MFC3193598.1"/>
    </source>
</evidence>
<dbReference type="InterPro" id="IPR001633">
    <property type="entry name" value="EAL_dom"/>
</dbReference>
<feature type="domain" description="PTS EIIC type-3" evidence="10">
    <location>
        <begin position="5"/>
        <end position="391"/>
    </location>
</feature>
<gene>
    <name evidence="11" type="ORF">ACFODZ_04990</name>
</gene>
<dbReference type="InterPro" id="IPR051088">
    <property type="entry name" value="PTS_Sugar-EIIC/EIIB"/>
</dbReference>
<feature type="transmembrane region" description="Helical" evidence="8">
    <location>
        <begin position="121"/>
        <end position="142"/>
    </location>
</feature>
<dbReference type="Pfam" id="PF00563">
    <property type="entry name" value="EAL"/>
    <property type="match status" value="1"/>
</dbReference>
<evidence type="ECO:0000256" key="8">
    <source>
        <dbReference type="SAM" id="Phobius"/>
    </source>
</evidence>
<reference evidence="12" key="1">
    <citation type="journal article" date="2019" name="Int. J. Syst. Evol. Microbiol.">
        <title>The Global Catalogue of Microorganisms (GCM) 10K type strain sequencing project: providing services to taxonomists for standard genome sequencing and annotation.</title>
        <authorList>
            <consortium name="The Broad Institute Genomics Platform"/>
            <consortium name="The Broad Institute Genome Sequencing Center for Infectious Disease"/>
            <person name="Wu L."/>
            <person name="Ma J."/>
        </authorList>
    </citation>
    <scope>NUCLEOTIDE SEQUENCE [LARGE SCALE GENOMIC DNA]</scope>
    <source>
        <strain evidence="12">KCTC 42953</strain>
    </source>
</reference>
<feature type="transmembrane region" description="Helical" evidence="8">
    <location>
        <begin position="64"/>
        <end position="85"/>
    </location>
</feature>
<organism evidence="11 12">
    <name type="scientific">Marinicella sediminis</name>
    <dbReference type="NCBI Taxonomy" id="1792834"/>
    <lineage>
        <taxon>Bacteria</taxon>
        <taxon>Pseudomonadati</taxon>
        <taxon>Pseudomonadota</taxon>
        <taxon>Gammaproteobacteria</taxon>
        <taxon>Lysobacterales</taxon>
        <taxon>Marinicellaceae</taxon>
        <taxon>Marinicella</taxon>
    </lineage>
</organism>
<dbReference type="Gene3D" id="3.20.20.450">
    <property type="entry name" value="EAL domain"/>
    <property type="match status" value="1"/>
</dbReference>
<keyword evidence="4" id="KW-0762">Sugar transport</keyword>
<evidence type="ECO:0000256" key="3">
    <source>
        <dbReference type="ARBA" id="ARBA00022475"/>
    </source>
</evidence>
<protein>
    <submittedName>
        <fullName evidence="11">EAL domain-containing protein</fullName>
    </submittedName>
</protein>
<evidence type="ECO:0000256" key="4">
    <source>
        <dbReference type="ARBA" id="ARBA00022597"/>
    </source>
</evidence>
<keyword evidence="12" id="KW-1185">Reference proteome</keyword>
<dbReference type="Proteomes" id="UP001595533">
    <property type="component" value="Unassembled WGS sequence"/>
</dbReference>
<dbReference type="PROSITE" id="PS51105">
    <property type="entry name" value="PTS_EIIC_TYPE_3"/>
    <property type="match status" value="1"/>
</dbReference>
<feature type="transmembrane region" description="Helical" evidence="8">
    <location>
        <begin position="163"/>
        <end position="183"/>
    </location>
</feature>
<sequence length="685" mass="77166">MSSKIVGQFSSVLSRLNKSRSIIALQDASIALVPMILTMTFLLMIGEGLTLFSDTTMITYIKSIYRYFYVFFPLIFTVSLAVSFAKSKEVDPTALVIICVSMLTLSIAGDVSNLEELKSSTYFKVIPIPLCYFTASVLRYFANQHSLHLFKADFMSYHLNKTFNYIIPSAITFFVVFVLFMMFETIWQVMSQAEFTSHLAVTNTEDIFGVIMIKLIYKLTWFIGVNPSHIFSFLQYPYHEAFINNQAAFDAGLPIPNINAPGNYFFTDIGGAGSSMCLILAILLYSKSSRNKRVAKLAVIPSTFNISEIIHYGLPVVFNPFLLVPFLVVPVILYLNTYLFMSIGLVSPVVVAVPWTTPPLLNAYLATGGDLLAVLLQLVNLALGVLIYLKFIRMLEASHLDEGLVKDFMSRFDLESSNIQALQYRNQQSMMKNLETENQVNAFLFKLSHGKLLLNYQPIIDTRTRQVAKVEALLRLQDKHGNIQLPTFINDLSDVGLSTEIDKWVVKRAVKQSHDWPSDFSDIEISINISPGSLLDPAFIDFLLDMHRKSKHPFCIEILENQAVFEEHLINEHLKILKDEGISVFLDDFGSGYSALAMLPKLNIHGIKYDMEFTEQLESAEGAAVFKSCLEISRTLQHQTVLEGIETAEQYTLALQSGVNYIQGFHIAKPLQHEELAAFIQGYGK</sequence>
<keyword evidence="6 8" id="KW-1133">Transmembrane helix</keyword>
<evidence type="ECO:0000259" key="9">
    <source>
        <dbReference type="PROSITE" id="PS50883"/>
    </source>
</evidence>
<evidence type="ECO:0000256" key="6">
    <source>
        <dbReference type="ARBA" id="ARBA00022989"/>
    </source>
</evidence>
<comment type="caution">
    <text evidence="11">The sequence shown here is derived from an EMBL/GenBank/DDBJ whole genome shotgun (WGS) entry which is preliminary data.</text>
</comment>
<feature type="transmembrane region" description="Helical" evidence="8">
    <location>
        <begin position="320"/>
        <end position="338"/>
    </location>
</feature>
<evidence type="ECO:0000259" key="10">
    <source>
        <dbReference type="PROSITE" id="PS51105"/>
    </source>
</evidence>
<dbReference type="CDD" id="cd01948">
    <property type="entry name" value="EAL"/>
    <property type="match status" value="1"/>
</dbReference>
<dbReference type="SMART" id="SM00052">
    <property type="entry name" value="EAL"/>
    <property type="match status" value="1"/>
</dbReference>
<keyword evidence="2" id="KW-0813">Transport</keyword>
<evidence type="ECO:0000256" key="1">
    <source>
        <dbReference type="ARBA" id="ARBA00004651"/>
    </source>
</evidence>
<evidence type="ECO:0000313" key="12">
    <source>
        <dbReference type="Proteomes" id="UP001595533"/>
    </source>
</evidence>
<dbReference type="RefSeq" id="WP_077410546.1">
    <property type="nucleotide sequence ID" value="NZ_JBHRTS010000002.1"/>
</dbReference>
<feature type="transmembrane region" description="Helical" evidence="8">
    <location>
        <begin position="371"/>
        <end position="389"/>
    </location>
</feature>
<evidence type="ECO:0000256" key="7">
    <source>
        <dbReference type="ARBA" id="ARBA00023136"/>
    </source>
</evidence>
<dbReference type="InterPro" id="IPR003352">
    <property type="entry name" value="PTS_EIIC"/>
</dbReference>
<comment type="subcellular location">
    <subcellularLocation>
        <location evidence="1">Cell membrane</location>
        <topology evidence="1">Multi-pass membrane protein</topology>
    </subcellularLocation>
</comment>
<dbReference type="PROSITE" id="PS50883">
    <property type="entry name" value="EAL"/>
    <property type="match status" value="1"/>
</dbReference>
<dbReference type="SUPFAM" id="SSF141868">
    <property type="entry name" value="EAL domain-like"/>
    <property type="match status" value="1"/>
</dbReference>
<dbReference type="PANTHER" id="PTHR33989:SF4">
    <property type="entry name" value="PTS SYSTEM N,N'-DIACETYLCHITOBIOSE-SPECIFIC EIIC COMPONENT"/>
    <property type="match status" value="1"/>
</dbReference>
<dbReference type="InterPro" id="IPR035919">
    <property type="entry name" value="EAL_sf"/>
</dbReference>
<feature type="transmembrane region" description="Helical" evidence="8">
    <location>
        <begin position="264"/>
        <end position="285"/>
    </location>
</feature>
<name>A0ABV7JBJ8_9GAMM</name>
<dbReference type="PANTHER" id="PTHR33989">
    <property type="match status" value="1"/>
</dbReference>
<feature type="domain" description="EAL" evidence="9">
    <location>
        <begin position="433"/>
        <end position="684"/>
    </location>
</feature>
<feature type="transmembrane region" description="Helical" evidence="8">
    <location>
        <begin position="345"/>
        <end position="365"/>
    </location>
</feature>
<dbReference type="Pfam" id="PF02378">
    <property type="entry name" value="PTS_EIIC"/>
    <property type="match status" value="1"/>
</dbReference>
<keyword evidence="7 8" id="KW-0472">Membrane</keyword>
<feature type="transmembrane region" description="Helical" evidence="8">
    <location>
        <begin position="92"/>
        <end position="109"/>
    </location>
</feature>
<proteinExistence type="predicted"/>
<feature type="transmembrane region" description="Helical" evidence="8">
    <location>
        <begin position="21"/>
        <end position="44"/>
    </location>
</feature>